<keyword evidence="3" id="KW-1185">Reference proteome</keyword>
<reference evidence="3" key="1">
    <citation type="submission" date="2017-08" db="EMBL/GenBank/DDBJ databases">
        <title>Direct submision.</title>
        <authorList>
            <person name="Kim S.-J."/>
            <person name="Rhee S.-K."/>
        </authorList>
    </citation>
    <scope>NUCLEOTIDE SEQUENCE [LARGE SCALE GENOMIC DNA]</scope>
    <source>
        <strain evidence="3">GI5</strain>
    </source>
</reference>
<dbReference type="Proteomes" id="UP000235116">
    <property type="component" value="Chromosome"/>
</dbReference>
<gene>
    <name evidence="2" type="ORF">Kalk_02045</name>
</gene>
<keyword evidence="1" id="KW-1133">Transmembrane helix</keyword>
<protein>
    <submittedName>
        <fullName evidence="2">Uncharacterized protein</fullName>
    </submittedName>
</protein>
<dbReference type="EMBL" id="CP022684">
    <property type="protein sequence ID" value="AUM11283.1"/>
    <property type="molecule type" value="Genomic_DNA"/>
</dbReference>
<dbReference type="AlphaFoldDB" id="A0A2K9LGB4"/>
<accession>A0A2K9LGB4</accession>
<name>A0A2K9LGB4_9GAMM</name>
<proteinExistence type="predicted"/>
<dbReference type="OrthoDB" id="6839462at2"/>
<evidence type="ECO:0000313" key="3">
    <source>
        <dbReference type="Proteomes" id="UP000235116"/>
    </source>
</evidence>
<keyword evidence="1" id="KW-0812">Transmembrane</keyword>
<sequence>MNLQRGQAMSEFLMSMVWAIPFIFMVVAISNMLKVQTEAHKAARYVAWERTAYSGDDYQAKLSDPINGFDAEVTSRFFVNGGVGFSSGSVGSARSWLDWESKNSIIELDGGVRLVGVADADSFQGQAVDFLDSSSSQVNWMRERSGVEINTAAVDTLQVDFSTTNNYALSDNAGFVPHVNSSYVLVADSWAPSNDRMFSDRVDGLRESIYSRAQRWYQNTPATRAIAGVFDEIGEKMFINEDDPEYSFDMVSPTQSSALPSSLEAYEP</sequence>
<organism evidence="2 3">
    <name type="scientific">Ketobacter alkanivorans</name>
    <dbReference type="NCBI Taxonomy" id="1917421"/>
    <lineage>
        <taxon>Bacteria</taxon>
        <taxon>Pseudomonadati</taxon>
        <taxon>Pseudomonadota</taxon>
        <taxon>Gammaproteobacteria</taxon>
        <taxon>Pseudomonadales</taxon>
        <taxon>Ketobacteraceae</taxon>
        <taxon>Ketobacter</taxon>
    </lineage>
</organism>
<keyword evidence="1" id="KW-0472">Membrane</keyword>
<evidence type="ECO:0000313" key="2">
    <source>
        <dbReference type="EMBL" id="AUM11283.1"/>
    </source>
</evidence>
<evidence type="ECO:0000256" key="1">
    <source>
        <dbReference type="SAM" id="Phobius"/>
    </source>
</evidence>
<feature type="transmembrane region" description="Helical" evidence="1">
    <location>
        <begin position="12"/>
        <end position="33"/>
    </location>
</feature>
<dbReference type="RefSeq" id="WP_101892623.1">
    <property type="nucleotide sequence ID" value="NZ_CP022684.1"/>
</dbReference>
<dbReference type="KEGG" id="kak:Kalk_02045"/>